<dbReference type="Gene3D" id="3.30.420.130">
    <property type="entry name" value="Dinitrogenase iron-molybdenum cofactor biosynthesis domain"/>
    <property type="match status" value="1"/>
</dbReference>
<keyword evidence="4" id="KW-1185">Reference proteome</keyword>
<dbReference type="SUPFAM" id="SSF53146">
    <property type="entry name" value="Nitrogenase accessory factor-like"/>
    <property type="match status" value="1"/>
</dbReference>
<evidence type="ECO:0000256" key="1">
    <source>
        <dbReference type="ARBA" id="ARBA00023231"/>
    </source>
</evidence>
<dbReference type="EMBL" id="CP001654">
    <property type="protein sequence ID" value="ACS87195.1"/>
    <property type="molecule type" value="Genomic_DNA"/>
</dbReference>
<reference evidence="3" key="1">
    <citation type="submission" date="2009-06" db="EMBL/GenBank/DDBJ databases">
        <title>Complete sequence of Dickeya dadantii Ech703.</title>
        <authorList>
            <consortium name="US DOE Joint Genome Institute"/>
            <person name="Lucas S."/>
            <person name="Copeland A."/>
            <person name="Lapidus A."/>
            <person name="Glavina del Rio T."/>
            <person name="Dalin E."/>
            <person name="Tice H."/>
            <person name="Bruce D."/>
            <person name="Goodwin L."/>
            <person name="Pitluck S."/>
            <person name="Chertkov O."/>
            <person name="Brettin T."/>
            <person name="Detter J.C."/>
            <person name="Han C."/>
            <person name="Larimer F."/>
            <person name="Land M."/>
            <person name="Hauser L."/>
            <person name="Kyrpides N."/>
            <person name="Mikhailova N."/>
            <person name="Balakrishnan V."/>
            <person name="Glasner J."/>
            <person name="Perna N.T."/>
        </authorList>
    </citation>
    <scope>NUCLEOTIDE SEQUENCE [LARGE SCALE GENOMIC DNA]</scope>
    <source>
        <strain evidence="3">Ech703</strain>
    </source>
</reference>
<gene>
    <name evidence="3" type="ordered locus">Dd703_3435</name>
</gene>
<dbReference type="RefSeq" id="WP_015855093.1">
    <property type="nucleotide sequence ID" value="NC_012880.1"/>
</dbReference>
<name>C6C397_MUSP7</name>
<protein>
    <recommendedName>
        <fullName evidence="2">Dinitrogenase iron-molybdenum cofactor biosynthesis domain-containing protein</fullName>
    </recommendedName>
</protein>
<feature type="domain" description="Dinitrogenase iron-molybdenum cofactor biosynthesis" evidence="2">
    <location>
        <begin position="9"/>
        <end position="93"/>
    </location>
</feature>
<evidence type="ECO:0000259" key="2">
    <source>
        <dbReference type="Pfam" id="PF02579"/>
    </source>
</evidence>
<evidence type="ECO:0000313" key="4">
    <source>
        <dbReference type="Proteomes" id="UP000002734"/>
    </source>
</evidence>
<accession>C6C397</accession>
<dbReference type="HOGENOM" id="CLU_111580_1_0_6"/>
<organism evidence="3 4">
    <name type="scientific">Musicola paradisiaca (strain Ech703)</name>
    <name type="common">Dickeya paradisiaca</name>
    <name type="synonym">Dickeya dadantii</name>
    <dbReference type="NCBI Taxonomy" id="579405"/>
    <lineage>
        <taxon>Bacteria</taxon>
        <taxon>Pseudomonadati</taxon>
        <taxon>Pseudomonadota</taxon>
        <taxon>Gammaproteobacteria</taxon>
        <taxon>Enterobacterales</taxon>
        <taxon>Pectobacteriaceae</taxon>
        <taxon>Musicola</taxon>
    </lineage>
</organism>
<dbReference type="KEGG" id="dda:Dd703_3435"/>
<dbReference type="Pfam" id="PF02579">
    <property type="entry name" value="Nitro_FeMo-Co"/>
    <property type="match status" value="1"/>
</dbReference>
<keyword evidence="1" id="KW-0535">Nitrogen fixation</keyword>
<dbReference type="STRING" id="579405.Dd703_3435"/>
<dbReference type="InterPro" id="IPR036105">
    <property type="entry name" value="DiNase_FeMo-co_biosyn_sf"/>
</dbReference>
<sequence length="165" mass="18357">MIIAIPVIGERISSHFTKTEWIDFYDGQSMFVARCVNPAKTQDTCAGKSDLLALLIARNTEHVIVRNIGQNMLEKLLAAGIKVFQATTNDMKTILWQLAQGHSEFLPLTDAIQGRPSVNHQQCQQHNEHHHCHHAAGSETAHVPCCQKSGEPSGKNRCCHQHHGH</sequence>
<proteinExistence type="predicted"/>
<evidence type="ECO:0000313" key="3">
    <source>
        <dbReference type="EMBL" id="ACS87195.1"/>
    </source>
</evidence>
<dbReference type="InterPro" id="IPR003731">
    <property type="entry name" value="Di-Nase_FeMo-co_biosynth"/>
</dbReference>
<dbReference type="Proteomes" id="UP000002734">
    <property type="component" value="Chromosome"/>
</dbReference>
<dbReference type="eggNOG" id="COG1433">
    <property type="taxonomic scope" value="Bacteria"/>
</dbReference>
<dbReference type="AlphaFoldDB" id="C6C397"/>